<dbReference type="EMBL" id="AQHF01000033">
    <property type="protein sequence ID" value="MBE0348458.1"/>
    <property type="molecule type" value="Genomic_DNA"/>
</dbReference>
<proteinExistence type="predicted"/>
<organism evidence="1 2">
    <name type="scientific">Pseudoalteromonas peptidolytica F12-50-A1</name>
    <dbReference type="NCBI Taxonomy" id="1315280"/>
    <lineage>
        <taxon>Bacteria</taxon>
        <taxon>Pseudomonadati</taxon>
        <taxon>Pseudomonadota</taxon>
        <taxon>Gammaproteobacteria</taxon>
        <taxon>Alteromonadales</taxon>
        <taxon>Pseudoalteromonadaceae</taxon>
        <taxon>Pseudoalteromonas</taxon>
    </lineage>
</organism>
<gene>
    <name evidence="1" type="ORF">PPEP_b0203</name>
</gene>
<sequence>MKTTKLLACTFALPTGVDILAKAGRGGSEVIYEISPTSRLVKQIDIELSGLA</sequence>
<dbReference type="Proteomes" id="UP000660708">
    <property type="component" value="Unassembled WGS sequence"/>
</dbReference>
<protein>
    <submittedName>
        <fullName evidence="1">Uncharacterized protein</fullName>
    </submittedName>
</protein>
<evidence type="ECO:0000313" key="2">
    <source>
        <dbReference type="Proteomes" id="UP000660708"/>
    </source>
</evidence>
<name>A0A8I0MZR7_9GAMM</name>
<accession>A0A8I0MZR7</accession>
<reference evidence="1 2" key="1">
    <citation type="submission" date="2015-06" db="EMBL/GenBank/DDBJ databases">
        <title>Genome sequence of Pseudoalteromonas peptidolytica.</title>
        <authorList>
            <person name="Xie B.-B."/>
            <person name="Rong J.-C."/>
            <person name="Qin Q.-L."/>
            <person name="Zhang Y.-Z."/>
        </authorList>
    </citation>
    <scope>NUCLEOTIDE SEQUENCE [LARGE SCALE GENOMIC DNA]</scope>
    <source>
        <strain evidence="1 2">F12-50-A1</strain>
    </source>
</reference>
<keyword evidence="2" id="KW-1185">Reference proteome</keyword>
<comment type="caution">
    <text evidence="1">The sequence shown here is derived from an EMBL/GenBank/DDBJ whole genome shotgun (WGS) entry which is preliminary data.</text>
</comment>
<evidence type="ECO:0000313" key="1">
    <source>
        <dbReference type="EMBL" id="MBE0348458.1"/>
    </source>
</evidence>
<dbReference type="AlphaFoldDB" id="A0A8I0MZR7"/>